<keyword evidence="1" id="KW-0732">Signal</keyword>
<proteinExistence type="predicted"/>
<dbReference type="EMBL" id="UINC01081422">
    <property type="protein sequence ID" value="SVC25256.1"/>
    <property type="molecule type" value="Genomic_DNA"/>
</dbReference>
<dbReference type="SUPFAM" id="SSF53850">
    <property type="entry name" value="Periplasmic binding protein-like II"/>
    <property type="match status" value="1"/>
</dbReference>
<organism evidence="3">
    <name type="scientific">marine metagenome</name>
    <dbReference type="NCBI Taxonomy" id="408172"/>
    <lineage>
        <taxon>unclassified sequences</taxon>
        <taxon>metagenomes</taxon>
        <taxon>ecological metagenomes</taxon>
    </lineage>
</organism>
<gene>
    <name evidence="3" type="ORF">METZ01_LOCUS278110</name>
</gene>
<dbReference type="AlphaFoldDB" id="A0A382KM39"/>
<dbReference type="PANTHER" id="PTHR35936">
    <property type="entry name" value="MEMBRANE-BOUND LYTIC MUREIN TRANSGLYCOSYLASE F"/>
    <property type="match status" value="1"/>
</dbReference>
<dbReference type="InterPro" id="IPR001638">
    <property type="entry name" value="Solute-binding_3/MltF_N"/>
</dbReference>
<reference evidence="3" key="1">
    <citation type="submission" date="2018-05" db="EMBL/GenBank/DDBJ databases">
        <authorList>
            <person name="Lanie J.A."/>
            <person name="Ng W.-L."/>
            <person name="Kazmierczak K.M."/>
            <person name="Andrzejewski T.M."/>
            <person name="Davidsen T.M."/>
            <person name="Wayne K.J."/>
            <person name="Tettelin H."/>
            <person name="Glass J.I."/>
            <person name="Rusch D."/>
            <person name="Podicherti R."/>
            <person name="Tsui H.-C.T."/>
            <person name="Winkler M.E."/>
        </authorList>
    </citation>
    <scope>NUCLEOTIDE SEQUENCE</scope>
</reference>
<sequence>MSVECEWVTQDWDGIIPALLQGKYDIIIAGMSITEERKEKVNFTNGYMNDGARFWTLNGSGLEGLSVDKFTGGVNKVNMNNASGKEQAAIGQLIAAFEGKTICVQSSTTHANFASQYMSGNSVVKFYQTVDDHNLDLIAGRCDAVLSDVASAIDFMETDQGSGAVFTGPTFSGGPWGDGVGGAVRKEDTDILDMWNKAIAEMAADGTTAEITKKWFGRDMSM</sequence>
<evidence type="ECO:0000259" key="2">
    <source>
        <dbReference type="SMART" id="SM00062"/>
    </source>
</evidence>
<name>A0A382KM39_9ZZZZ</name>
<feature type="domain" description="Solute-binding protein family 3/N-terminal" evidence="2">
    <location>
        <begin position="1"/>
        <end position="219"/>
    </location>
</feature>
<evidence type="ECO:0000256" key="1">
    <source>
        <dbReference type="ARBA" id="ARBA00022729"/>
    </source>
</evidence>
<protein>
    <recommendedName>
        <fullName evidence="2">Solute-binding protein family 3/N-terminal domain-containing protein</fullName>
    </recommendedName>
</protein>
<dbReference type="Gene3D" id="3.40.190.10">
    <property type="entry name" value="Periplasmic binding protein-like II"/>
    <property type="match status" value="2"/>
</dbReference>
<dbReference type="PANTHER" id="PTHR35936:SF17">
    <property type="entry name" value="ARGININE-BINDING EXTRACELLULAR PROTEIN ARTP"/>
    <property type="match status" value="1"/>
</dbReference>
<dbReference type="SMART" id="SM00062">
    <property type="entry name" value="PBPb"/>
    <property type="match status" value="1"/>
</dbReference>
<dbReference type="Pfam" id="PF00497">
    <property type="entry name" value="SBP_bac_3"/>
    <property type="match status" value="1"/>
</dbReference>
<accession>A0A382KM39</accession>
<evidence type="ECO:0000313" key="3">
    <source>
        <dbReference type="EMBL" id="SVC25256.1"/>
    </source>
</evidence>